<comment type="caution">
    <text evidence="3">The sequence shown here is derived from an EMBL/GenBank/DDBJ whole genome shotgun (WGS) entry which is preliminary data.</text>
</comment>
<evidence type="ECO:0000256" key="2">
    <source>
        <dbReference type="SAM" id="SignalP"/>
    </source>
</evidence>
<evidence type="ECO:0000256" key="1">
    <source>
        <dbReference type="SAM" id="Phobius"/>
    </source>
</evidence>
<feature type="transmembrane region" description="Helical" evidence="1">
    <location>
        <begin position="20"/>
        <end position="40"/>
    </location>
</feature>
<keyword evidence="4" id="KW-1185">Reference proteome</keyword>
<name>A0ABU0H0T8_9HYPH</name>
<evidence type="ECO:0000313" key="4">
    <source>
        <dbReference type="Proteomes" id="UP001241603"/>
    </source>
</evidence>
<dbReference type="RefSeq" id="WP_266346858.1">
    <property type="nucleotide sequence ID" value="NZ_JAPKNG010000001.1"/>
</dbReference>
<dbReference type="EMBL" id="JAUSVO010000001">
    <property type="protein sequence ID" value="MDQ0435902.1"/>
    <property type="molecule type" value="Genomic_DNA"/>
</dbReference>
<accession>A0ABU0H0T8</accession>
<organism evidence="3 4">
    <name type="scientific">Kaistia dalseonensis</name>
    <dbReference type="NCBI Taxonomy" id="410840"/>
    <lineage>
        <taxon>Bacteria</taxon>
        <taxon>Pseudomonadati</taxon>
        <taxon>Pseudomonadota</taxon>
        <taxon>Alphaproteobacteria</taxon>
        <taxon>Hyphomicrobiales</taxon>
        <taxon>Kaistiaceae</taxon>
        <taxon>Kaistia</taxon>
    </lineage>
</organism>
<gene>
    <name evidence="3" type="ORF">QO014_000272</name>
</gene>
<evidence type="ECO:0000313" key="3">
    <source>
        <dbReference type="EMBL" id="MDQ0435902.1"/>
    </source>
</evidence>
<dbReference type="Proteomes" id="UP001241603">
    <property type="component" value="Unassembled WGS sequence"/>
</dbReference>
<keyword evidence="1" id="KW-0812">Transmembrane</keyword>
<sequence length="98" mass="10172">MTSTIAVALSLQTVPSSAHNYTGAAIAAGILGLAVGAAVADSARPRDPGVYGAPATTYYGPPPPFSPTPGVSCYPARRQCYMPNGLLDWTWTDRVFAQ</sequence>
<keyword evidence="1" id="KW-0472">Membrane</keyword>
<keyword evidence="1" id="KW-1133">Transmembrane helix</keyword>
<protein>
    <submittedName>
        <fullName evidence="3">Uncharacterized protein</fullName>
    </submittedName>
</protein>
<reference evidence="3 4" key="1">
    <citation type="submission" date="2023-07" db="EMBL/GenBank/DDBJ databases">
        <title>Genomic Encyclopedia of Type Strains, Phase IV (KMG-IV): sequencing the most valuable type-strain genomes for metagenomic binning, comparative biology and taxonomic classification.</title>
        <authorList>
            <person name="Goeker M."/>
        </authorList>
    </citation>
    <scope>NUCLEOTIDE SEQUENCE [LARGE SCALE GENOMIC DNA]</scope>
    <source>
        <strain evidence="3 4">B6-8</strain>
    </source>
</reference>
<feature type="signal peptide" evidence="2">
    <location>
        <begin position="1"/>
        <end position="20"/>
    </location>
</feature>
<feature type="chain" id="PRO_5046391833" evidence="2">
    <location>
        <begin position="21"/>
        <end position="98"/>
    </location>
</feature>
<keyword evidence="2" id="KW-0732">Signal</keyword>
<proteinExistence type="predicted"/>